<keyword evidence="5" id="KW-1185">Reference proteome</keyword>
<dbReference type="EMBL" id="CP001275">
    <property type="protein sequence ID" value="ACM05974.1"/>
    <property type="molecule type" value="Genomic_DNA"/>
</dbReference>
<keyword evidence="2" id="KW-1133">Transmembrane helix</keyword>
<keyword evidence="1" id="KW-0175">Coiled coil</keyword>
<protein>
    <recommendedName>
        <fullName evidence="3">DUF4349 domain-containing protein</fullName>
    </recommendedName>
</protein>
<evidence type="ECO:0000313" key="5">
    <source>
        <dbReference type="Proteomes" id="UP000000447"/>
    </source>
</evidence>
<proteinExistence type="predicted"/>
<evidence type="ECO:0000259" key="3">
    <source>
        <dbReference type="Pfam" id="PF14257"/>
    </source>
</evidence>
<evidence type="ECO:0000313" key="4">
    <source>
        <dbReference type="EMBL" id="ACM05974.1"/>
    </source>
</evidence>
<dbReference type="InterPro" id="IPR025645">
    <property type="entry name" value="DUF4349"/>
</dbReference>
<name>B9KYA1_THERP</name>
<organism evidence="4 5">
    <name type="scientific">Thermomicrobium roseum (strain ATCC 27502 / DSM 5159 / P-2)</name>
    <dbReference type="NCBI Taxonomy" id="309801"/>
    <lineage>
        <taxon>Bacteria</taxon>
        <taxon>Pseudomonadati</taxon>
        <taxon>Thermomicrobiota</taxon>
        <taxon>Thermomicrobia</taxon>
        <taxon>Thermomicrobiales</taxon>
        <taxon>Thermomicrobiaceae</taxon>
        <taxon>Thermomicrobium</taxon>
    </lineage>
</organism>
<keyword evidence="2" id="KW-0472">Membrane</keyword>
<gene>
    <name evidence="4" type="ordered locus">trd_0446</name>
</gene>
<dbReference type="RefSeq" id="WP_012641851.1">
    <property type="nucleotide sequence ID" value="NC_011959.1"/>
</dbReference>
<dbReference type="eggNOG" id="COG3206">
    <property type="taxonomic scope" value="Bacteria"/>
</dbReference>
<dbReference type="AlphaFoldDB" id="B9KYA1"/>
<dbReference type="STRING" id="309801.trd_0446"/>
<feature type="transmembrane region" description="Helical" evidence="2">
    <location>
        <begin position="282"/>
        <end position="304"/>
    </location>
</feature>
<accession>B9KYA1</accession>
<feature type="domain" description="DUF4349" evidence="3">
    <location>
        <begin position="92"/>
        <end position="300"/>
    </location>
</feature>
<dbReference type="Proteomes" id="UP000000447">
    <property type="component" value="Chromosome"/>
</dbReference>
<feature type="coiled-coil region" evidence="1">
    <location>
        <begin position="210"/>
        <end position="237"/>
    </location>
</feature>
<sequence length="325" mass="36375">MRLRAAFEWLLAAFVGLVALFLGIQGLSRSRWRLDTGQHFRRTGEPEDEDDDRAFARAPFLSESSRERLLYFLPAERPLEPREAPEMLEHTRAIRYEARVRLLVTDVDAVAVRIQEFAASVGGYTIDADVSSGTCSPSGRITVAVPAAQLSAFLDQLASFPGVRAVEERSLRGQDVTGEVIDVEARLRAARTAEQRYLSLVERAERVQDVLRVEEELRRIRAEIERLESQQRFLQERVSFAVVTVALRSARSLGQRVESAFRAGWDRGIGVMVDLANLGGRLAALGSVIVPAGVVLVAFLRWFVSRLVMERQGVSSDRISEQPRD</sequence>
<evidence type="ECO:0000256" key="1">
    <source>
        <dbReference type="SAM" id="Coils"/>
    </source>
</evidence>
<dbReference type="OrthoDB" id="5381491at2"/>
<reference evidence="4 5" key="1">
    <citation type="journal article" date="2009" name="PLoS ONE">
        <title>Complete genome sequence of the aerobic CO-oxidizing thermophile Thermomicrobium roseum.</title>
        <authorList>
            <person name="Wu D."/>
            <person name="Raymond J."/>
            <person name="Wu M."/>
            <person name="Chatterji S."/>
            <person name="Ren Q."/>
            <person name="Graham J.E."/>
            <person name="Bryant D.A."/>
            <person name="Robb F."/>
            <person name="Colman A."/>
            <person name="Tallon L.J."/>
            <person name="Badger J.H."/>
            <person name="Madupu R."/>
            <person name="Ward N.L."/>
            <person name="Eisen J.A."/>
        </authorList>
    </citation>
    <scope>NUCLEOTIDE SEQUENCE [LARGE SCALE GENOMIC DNA]</scope>
    <source>
        <strain evidence="5">ATCC 27502 / DSM 5159 / P-2</strain>
    </source>
</reference>
<dbReference type="HOGENOM" id="CLU_855086_0_0_0"/>
<evidence type="ECO:0000256" key="2">
    <source>
        <dbReference type="SAM" id="Phobius"/>
    </source>
</evidence>
<dbReference type="Pfam" id="PF14257">
    <property type="entry name" value="DUF4349"/>
    <property type="match status" value="1"/>
</dbReference>
<dbReference type="KEGG" id="tro:trd_0446"/>
<keyword evidence="2" id="KW-0812">Transmembrane</keyword>